<evidence type="ECO:0000313" key="9">
    <source>
        <dbReference type="Proteomes" id="UP000032552"/>
    </source>
</evidence>
<dbReference type="GO" id="GO:0000902">
    <property type="term" value="P:cell morphogenesis"/>
    <property type="evidence" value="ECO:0007669"/>
    <property type="project" value="InterPro"/>
</dbReference>
<proteinExistence type="inferred from homology"/>
<name>A0A0C9NXT0_LACPA</name>
<gene>
    <name evidence="8" type="ORF">LC0644_1339</name>
</gene>
<evidence type="ECO:0000256" key="5">
    <source>
        <dbReference type="ARBA" id="ARBA00046874"/>
    </source>
</evidence>
<dbReference type="InterPro" id="IPR036145">
    <property type="entry name" value="MinC_C_sf"/>
</dbReference>
<evidence type="ECO:0000256" key="3">
    <source>
        <dbReference type="ARBA" id="ARBA00023210"/>
    </source>
</evidence>
<dbReference type="GO" id="GO:0000917">
    <property type="term" value="P:division septum assembly"/>
    <property type="evidence" value="ECO:0007669"/>
    <property type="project" value="UniProtKB-KW"/>
</dbReference>
<accession>A0A0C9NXT0</accession>
<dbReference type="Gene3D" id="3.30.160.540">
    <property type="match status" value="1"/>
</dbReference>
<dbReference type="Pfam" id="PF03775">
    <property type="entry name" value="MinC_C"/>
    <property type="match status" value="1"/>
</dbReference>
<dbReference type="GO" id="GO:1901891">
    <property type="term" value="P:regulation of cell septum assembly"/>
    <property type="evidence" value="ECO:0007669"/>
    <property type="project" value="InterPro"/>
</dbReference>
<dbReference type="InterPro" id="IPR013033">
    <property type="entry name" value="MinC"/>
</dbReference>
<keyword evidence="2" id="KW-0132">Cell division</keyword>
<comment type="subunit">
    <text evidence="5">Interacts with MinD and FtsZ.</text>
</comment>
<dbReference type="InterPro" id="IPR016098">
    <property type="entry name" value="CAP/MinC_C"/>
</dbReference>
<keyword evidence="3" id="KW-0717">Septation</keyword>
<dbReference type="EMBL" id="BAYM01000088">
    <property type="protein sequence ID" value="GAN36750.1"/>
    <property type="molecule type" value="Genomic_DNA"/>
</dbReference>
<dbReference type="AlphaFoldDB" id="A0A0C9NXT0"/>
<dbReference type="GeneID" id="57089937"/>
<dbReference type="PANTHER" id="PTHR34108">
    <property type="entry name" value="SEPTUM SITE-DETERMINING PROTEIN MINC"/>
    <property type="match status" value="1"/>
</dbReference>
<sequence length="218" mass="23526">MDSVVLKGRNDGLALQLQDTADFEQIMRTLKTLLGKLYEETPTGDVSYRLETGNRLLTEEQLADIQKIFADFPRFSINGVVSAVIDKTVVNEMIAAKTTHRIGGVIRSGQTIDLMGDVLFLGDLHSGATLCASGNIFVMGQVGGVVQAGSQGDARAVVVGDLKGAGQIRIADVVEIVADHYDPDRPVAYLNELHTMTHAGLADLASIRPRLFKQMEAM</sequence>
<organism evidence="8 9">
    <name type="scientific">Lacticaseibacillus paracasei NRIC 0644</name>
    <dbReference type="NCBI Taxonomy" id="1435038"/>
    <lineage>
        <taxon>Bacteria</taxon>
        <taxon>Bacillati</taxon>
        <taxon>Bacillota</taxon>
        <taxon>Bacilli</taxon>
        <taxon>Lactobacillales</taxon>
        <taxon>Lactobacillaceae</taxon>
        <taxon>Lacticaseibacillus</taxon>
    </lineage>
</organism>
<comment type="similarity">
    <text evidence="1">Belongs to the MinC family.</text>
</comment>
<feature type="domain" description="Septum site-determining protein MinC N-terminal" evidence="7">
    <location>
        <begin position="4"/>
        <end position="79"/>
    </location>
</feature>
<evidence type="ECO:0000313" key="8">
    <source>
        <dbReference type="EMBL" id="GAN36750.1"/>
    </source>
</evidence>
<dbReference type="Proteomes" id="UP000032552">
    <property type="component" value="Unassembled WGS sequence"/>
</dbReference>
<dbReference type="SUPFAM" id="SSF63848">
    <property type="entry name" value="Cell-division inhibitor MinC, C-terminal domain"/>
    <property type="match status" value="1"/>
</dbReference>
<dbReference type="InterPro" id="IPR005526">
    <property type="entry name" value="Septum_form_inhib_MinC_C"/>
</dbReference>
<dbReference type="InterPro" id="IPR055219">
    <property type="entry name" value="MinC_N_1"/>
</dbReference>
<evidence type="ECO:0000259" key="6">
    <source>
        <dbReference type="Pfam" id="PF03775"/>
    </source>
</evidence>
<dbReference type="RefSeq" id="WP_003565132.1">
    <property type="nucleotide sequence ID" value="NZ_BAYM01000088.1"/>
</dbReference>
<evidence type="ECO:0000256" key="2">
    <source>
        <dbReference type="ARBA" id="ARBA00022618"/>
    </source>
</evidence>
<feature type="domain" description="Septum formation inhibitor MinC C-terminal" evidence="6">
    <location>
        <begin position="105"/>
        <end position="181"/>
    </location>
</feature>
<evidence type="ECO:0000259" key="7">
    <source>
        <dbReference type="Pfam" id="PF22642"/>
    </source>
</evidence>
<comment type="caution">
    <text evidence="8">The sequence shown here is derived from an EMBL/GenBank/DDBJ whole genome shotgun (WGS) entry which is preliminary data.</text>
</comment>
<keyword evidence="4" id="KW-0131">Cell cycle</keyword>
<reference evidence="9" key="1">
    <citation type="submission" date="2014-05" db="EMBL/GenBank/DDBJ databases">
        <title>Whole genome sequencing of Lactobacillus casei NRIC0644.</title>
        <authorList>
            <person name="Atarashi H."/>
            <person name="Yoshida Y."/>
            <person name="Fujimura S."/>
            <person name="Tanaka N."/>
            <person name="Shiwa Y."/>
            <person name="Yoshikawa H."/>
            <person name="Okada S."/>
            <person name="Nakagawa J."/>
        </authorList>
    </citation>
    <scope>NUCLEOTIDE SEQUENCE [LARGE SCALE GENOMIC DNA]</scope>
    <source>
        <strain evidence="9">NRIC0644</strain>
    </source>
</reference>
<evidence type="ECO:0000256" key="1">
    <source>
        <dbReference type="ARBA" id="ARBA00006291"/>
    </source>
</evidence>
<evidence type="ECO:0000256" key="4">
    <source>
        <dbReference type="ARBA" id="ARBA00023306"/>
    </source>
</evidence>
<protein>
    <submittedName>
        <fullName evidence="8">Septum formation inhibitor</fullName>
    </submittedName>
</protein>
<dbReference type="PANTHER" id="PTHR34108:SF1">
    <property type="entry name" value="SEPTUM SITE-DETERMINING PROTEIN MINC"/>
    <property type="match status" value="1"/>
</dbReference>
<dbReference type="Gene3D" id="2.160.20.70">
    <property type="match status" value="1"/>
</dbReference>
<dbReference type="Pfam" id="PF22642">
    <property type="entry name" value="MinC_N_1"/>
    <property type="match status" value="1"/>
</dbReference>